<dbReference type="AlphaFoldDB" id="A0A5F9DJX5"/>
<sequence>MVTWSPPCAICDVTLPILAGAGWGGGGRPDMEVVPPVRPSLLGVLLQVLRLSVLLVQNRAHLYKFLLIKITLFNDWVSGLAQEARGDSGRQPRPPPGVLACPLGRVLMWVPMWLLLWGPRLAWAAVLGCVRTLGLSLQRLGLSVATWGDLLLSCLHSLMLVALLLVLLTWRLFQKAHRCSLGWLPGQVRGLGLGLGVWAQAAEGRLRALCVAQGWGRGRGQQPGSAVVGAPGCVWGGLCLPQVLLGNHAVLELLRRLSWWVESTTALASWHLAYLVTWTTCLASHLLQAAFEHTAQLARAQETQPLQAPEPLSEPPLPKASTPEAGPVLPEPGPPGE</sequence>
<dbReference type="PANTHER" id="PTHR37369:SF1">
    <property type="entry name" value="TRANSMEMBRANE PROTEIN 270"/>
    <property type="match status" value="1"/>
</dbReference>
<dbReference type="PANTHER" id="PTHR37369">
    <property type="entry name" value="TRANSMEMBRANE PROTEIN 270"/>
    <property type="match status" value="1"/>
</dbReference>
<evidence type="ECO:0000313" key="4">
    <source>
        <dbReference type="Proteomes" id="UP000001811"/>
    </source>
</evidence>
<dbReference type="GeneTree" id="ENSGT00390000009243"/>
<evidence type="ECO:0000256" key="1">
    <source>
        <dbReference type="SAM" id="MobiDB-lite"/>
    </source>
</evidence>
<proteinExistence type="predicted"/>
<accession>A0A5F9DJX5</accession>
<feature type="transmembrane region" description="Helical" evidence="2">
    <location>
        <begin position="121"/>
        <end position="138"/>
    </location>
</feature>
<evidence type="ECO:0000313" key="3">
    <source>
        <dbReference type="Ensembl" id="ENSOCUP00000046627.1"/>
    </source>
</evidence>
<dbReference type="Ensembl" id="ENSOCUT00000054847.1">
    <property type="protein sequence ID" value="ENSOCUP00000046627.1"/>
    <property type="gene ID" value="ENSOCUG00000005132.3"/>
</dbReference>
<keyword evidence="4" id="KW-1185">Reference proteome</keyword>
<keyword evidence="2" id="KW-0472">Membrane</keyword>
<evidence type="ECO:0008006" key="5">
    <source>
        <dbReference type="Google" id="ProtNLM"/>
    </source>
</evidence>
<reference evidence="3" key="2">
    <citation type="submission" date="2025-08" db="UniProtKB">
        <authorList>
            <consortium name="Ensembl"/>
        </authorList>
    </citation>
    <scope>IDENTIFICATION</scope>
    <source>
        <strain evidence="3">Thorbecke</strain>
    </source>
</reference>
<dbReference type="Bgee" id="ENSOCUG00000005132">
    <property type="expression patterns" value="Expressed in testis and 4 other cell types or tissues"/>
</dbReference>
<evidence type="ECO:0000256" key="2">
    <source>
        <dbReference type="SAM" id="Phobius"/>
    </source>
</evidence>
<reference evidence="3" key="3">
    <citation type="submission" date="2025-09" db="UniProtKB">
        <authorList>
            <consortium name="Ensembl"/>
        </authorList>
    </citation>
    <scope>IDENTIFICATION</scope>
    <source>
        <strain evidence="3">Thorbecke</strain>
    </source>
</reference>
<reference evidence="3 4" key="1">
    <citation type="journal article" date="2011" name="Nature">
        <title>A high-resolution map of human evolutionary constraint using 29 mammals.</title>
        <authorList>
            <person name="Lindblad-Toh K."/>
            <person name="Garber M."/>
            <person name="Zuk O."/>
            <person name="Lin M.F."/>
            <person name="Parker B.J."/>
            <person name="Washietl S."/>
            <person name="Kheradpour P."/>
            <person name="Ernst J."/>
            <person name="Jordan G."/>
            <person name="Mauceli E."/>
            <person name="Ward L.D."/>
            <person name="Lowe C.B."/>
            <person name="Holloway A.K."/>
            <person name="Clamp M."/>
            <person name="Gnerre S."/>
            <person name="Alfoldi J."/>
            <person name="Beal K."/>
            <person name="Chang J."/>
            <person name="Clawson H."/>
            <person name="Cuff J."/>
            <person name="Di Palma F."/>
            <person name="Fitzgerald S."/>
            <person name="Flicek P."/>
            <person name="Guttman M."/>
            <person name="Hubisz M.J."/>
            <person name="Jaffe D.B."/>
            <person name="Jungreis I."/>
            <person name="Kent W.J."/>
            <person name="Kostka D."/>
            <person name="Lara M."/>
            <person name="Martins A.L."/>
            <person name="Massingham T."/>
            <person name="Moltke I."/>
            <person name="Raney B.J."/>
            <person name="Rasmussen M.D."/>
            <person name="Robinson J."/>
            <person name="Stark A."/>
            <person name="Vilella A.J."/>
            <person name="Wen J."/>
            <person name="Xie X."/>
            <person name="Zody M.C."/>
            <person name="Baldwin J."/>
            <person name="Bloom T."/>
            <person name="Chin C.W."/>
            <person name="Heiman D."/>
            <person name="Nicol R."/>
            <person name="Nusbaum C."/>
            <person name="Young S."/>
            <person name="Wilkinson J."/>
            <person name="Worley K.C."/>
            <person name="Kovar C.L."/>
            <person name="Muzny D.M."/>
            <person name="Gibbs R.A."/>
            <person name="Cree A."/>
            <person name="Dihn H.H."/>
            <person name="Fowler G."/>
            <person name="Jhangiani S."/>
            <person name="Joshi V."/>
            <person name="Lee S."/>
            <person name="Lewis L.R."/>
            <person name="Nazareth L.V."/>
            <person name="Okwuonu G."/>
            <person name="Santibanez J."/>
            <person name="Warren W.C."/>
            <person name="Mardis E.R."/>
            <person name="Weinstock G.M."/>
            <person name="Wilson R.K."/>
            <person name="Delehaunty K."/>
            <person name="Dooling D."/>
            <person name="Fronik C."/>
            <person name="Fulton L."/>
            <person name="Fulton B."/>
            <person name="Graves T."/>
            <person name="Minx P."/>
            <person name="Sodergren E."/>
            <person name="Birney E."/>
            <person name="Margulies E.H."/>
            <person name="Herrero J."/>
            <person name="Green E.D."/>
            <person name="Haussler D."/>
            <person name="Siepel A."/>
            <person name="Goldman N."/>
            <person name="Pollard K.S."/>
            <person name="Pedersen J.S."/>
            <person name="Lander E.S."/>
            <person name="Kellis M."/>
        </authorList>
    </citation>
    <scope>NUCLEOTIDE SEQUENCE [LARGE SCALE GENOMIC DNA]</scope>
    <source>
        <strain evidence="4">Thorbecke</strain>
    </source>
</reference>
<dbReference type="Proteomes" id="UP000001811">
    <property type="component" value="Unplaced"/>
</dbReference>
<dbReference type="FunCoup" id="A0A5F9DJX5">
    <property type="interactions" value="1"/>
</dbReference>
<keyword evidence="2" id="KW-1133">Transmembrane helix</keyword>
<feature type="region of interest" description="Disordered" evidence="1">
    <location>
        <begin position="300"/>
        <end position="337"/>
    </location>
</feature>
<dbReference type="InterPro" id="IPR029166">
    <property type="entry name" value="WBS28"/>
</dbReference>
<protein>
    <recommendedName>
        <fullName evidence="5">Transmembrane protein 270</fullName>
    </recommendedName>
</protein>
<organism evidence="3 4">
    <name type="scientific">Oryctolagus cuniculus</name>
    <name type="common">Rabbit</name>
    <dbReference type="NCBI Taxonomy" id="9986"/>
    <lineage>
        <taxon>Eukaryota</taxon>
        <taxon>Metazoa</taxon>
        <taxon>Chordata</taxon>
        <taxon>Craniata</taxon>
        <taxon>Vertebrata</taxon>
        <taxon>Euteleostomi</taxon>
        <taxon>Mammalia</taxon>
        <taxon>Eutheria</taxon>
        <taxon>Euarchontoglires</taxon>
        <taxon>Glires</taxon>
        <taxon>Lagomorpha</taxon>
        <taxon>Leporidae</taxon>
        <taxon>Oryctolagus</taxon>
    </lineage>
</organism>
<name>A0A5F9DJX5_RABIT</name>
<feature type="transmembrane region" description="Helical" evidence="2">
    <location>
        <begin position="150"/>
        <end position="173"/>
    </location>
</feature>
<dbReference type="InParanoid" id="A0A5F9DJX5"/>
<dbReference type="Pfam" id="PF15164">
    <property type="entry name" value="WBS28"/>
    <property type="match status" value="2"/>
</dbReference>
<keyword evidence="2" id="KW-0812">Transmembrane</keyword>